<keyword evidence="1" id="KW-0472">Membrane</keyword>
<sequence length="54" mass="6206">MSLELLDTETNIFLLILSFFLESGRLVFGSSYYLAAQPFMISVVLDLKVGWNRF</sequence>
<evidence type="ECO:0000256" key="1">
    <source>
        <dbReference type="SAM" id="Phobius"/>
    </source>
</evidence>
<keyword evidence="1" id="KW-1133">Transmembrane helix</keyword>
<proteinExistence type="predicted"/>
<evidence type="ECO:0000313" key="2">
    <source>
        <dbReference type="Proteomes" id="UP000095283"/>
    </source>
</evidence>
<keyword evidence="2" id="KW-1185">Reference proteome</keyword>
<name>A0A1I7W763_HETBA</name>
<dbReference type="AlphaFoldDB" id="A0A1I7W763"/>
<protein>
    <submittedName>
        <fullName evidence="3">Uncharacterized protein</fullName>
    </submittedName>
</protein>
<reference evidence="3" key="1">
    <citation type="submission" date="2016-11" db="UniProtKB">
        <authorList>
            <consortium name="WormBaseParasite"/>
        </authorList>
    </citation>
    <scope>IDENTIFICATION</scope>
</reference>
<keyword evidence="1" id="KW-0812">Transmembrane</keyword>
<dbReference type="WBParaSite" id="Hba_00483">
    <property type="protein sequence ID" value="Hba_00483"/>
    <property type="gene ID" value="Hba_00483"/>
</dbReference>
<dbReference type="Proteomes" id="UP000095283">
    <property type="component" value="Unplaced"/>
</dbReference>
<evidence type="ECO:0000313" key="3">
    <source>
        <dbReference type="WBParaSite" id="Hba_00483"/>
    </source>
</evidence>
<organism evidence="2 3">
    <name type="scientific">Heterorhabditis bacteriophora</name>
    <name type="common">Entomopathogenic nematode worm</name>
    <dbReference type="NCBI Taxonomy" id="37862"/>
    <lineage>
        <taxon>Eukaryota</taxon>
        <taxon>Metazoa</taxon>
        <taxon>Ecdysozoa</taxon>
        <taxon>Nematoda</taxon>
        <taxon>Chromadorea</taxon>
        <taxon>Rhabditida</taxon>
        <taxon>Rhabditina</taxon>
        <taxon>Rhabditomorpha</taxon>
        <taxon>Strongyloidea</taxon>
        <taxon>Heterorhabditidae</taxon>
        <taxon>Heterorhabditis</taxon>
    </lineage>
</organism>
<accession>A0A1I7W763</accession>
<feature type="transmembrane region" description="Helical" evidence="1">
    <location>
        <begin position="12"/>
        <end position="35"/>
    </location>
</feature>